<dbReference type="CDD" id="cd14498">
    <property type="entry name" value="DSP"/>
    <property type="match status" value="1"/>
</dbReference>
<dbReference type="EMBL" id="KY223999">
    <property type="protein sequence ID" value="APQ42216.1"/>
    <property type="molecule type" value="Genomic_DNA"/>
</dbReference>
<dbReference type="InterPro" id="IPR000340">
    <property type="entry name" value="Dual-sp_phosphatase_cat-dom"/>
</dbReference>
<dbReference type="GO" id="GO:0004721">
    <property type="term" value="F:phosphoprotein phosphatase activity"/>
    <property type="evidence" value="ECO:0007669"/>
    <property type="project" value="UniProtKB-KW"/>
</dbReference>
<evidence type="ECO:0000259" key="3">
    <source>
        <dbReference type="PROSITE" id="PS50056"/>
    </source>
</evidence>
<sequence length="168" mass="19287">MTDHTAIDIDFDPLVQRMTGVARHGNTFFDVPYVSQIEGDLWQGGCRDDLVLPGNIMNVVSLYPWERYEIKHEVDTELYVRMYDSEDQGFEQVESLAEFVNDRLDSGPVLVHCQAGLNRSSLLAAKVLHQRYGWSGDRILTHLRMKRSPAVLCNRSFQREVQSWPGTD</sequence>
<organism evidence="4 5">
    <name type="scientific">Mycobacterium phage MrMagoo</name>
    <dbReference type="NCBI Taxonomy" id="1927020"/>
    <lineage>
        <taxon>Viruses</taxon>
        <taxon>Duplodnaviria</taxon>
        <taxon>Heunggongvirae</taxon>
        <taxon>Uroviricota</taxon>
        <taxon>Caudoviricetes</taxon>
        <taxon>Vilmaviridae</taxon>
        <taxon>Mclasvirinae</taxon>
        <taxon>Reyvirus</taxon>
        <taxon>Reyvirus mrmagoo</taxon>
    </lineage>
</organism>
<dbReference type="RefSeq" id="YP_010014019.1">
    <property type="nucleotide sequence ID" value="NC_053515.1"/>
</dbReference>
<evidence type="ECO:0000313" key="5">
    <source>
        <dbReference type="Proteomes" id="UP000225965"/>
    </source>
</evidence>
<protein>
    <submittedName>
        <fullName evidence="4">PTPc tyrosine phosphatase</fullName>
    </submittedName>
</protein>
<dbReference type="InterPro" id="IPR020422">
    <property type="entry name" value="TYR_PHOSPHATASE_DUAL_dom"/>
</dbReference>
<dbReference type="Gene3D" id="3.90.190.10">
    <property type="entry name" value="Protein tyrosine phosphatase superfamily"/>
    <property type="match status" value="1"/>
</dbReference>
<dbReference type="Pfam" id="PF00782">
    <property type="entry name" value="DSPc"/>
    <property type="match status" value="1"/>
</dbReference>
<dbReference type="GeneID" id="63210676"/>
<dbReference type="PROSITE" id="PS50056">
    <property type="entry name" value="TYR_PHOSPHATASE_2"/>
    <property type="match status" value="1"/>
</dbReference>
<dbReference type="KEGG" id="vg:63210676"/>
<dbReference type="InterPro" id="IPR016130">
    <property type="entry name" value="Tyr_Pase_AS"/>
</dbReference>
<dbReference type="SMART" id="SM00195">
    <property type="entry name" value="DSPc"/>
    <property type="match status" value="1"/>
</dbReference>
<dbReference type="InterPro" id="IPR000387">
    <property type="entry name" value="Tyr_Pase_dom"/>
</dbReference>
<proteinExistence type="predicted"/>
<name>A0A1L6BYP1_9CAUD</name>
<accession>A0A1L6BYP1</accession>
<reference evidence="4 5" key="1">
    <citation type="submission" date="2016-11" db="EMBL/GenBank/DDBJ databases">
        <authorList>
            <person name="Brown T."/>
            <person name="Davidson K."/>
            <person name="Doll Z."/>
            <person name="Jansson R."/>
            <person name="Janyszek T."/>
            <person name="Lwin C."/>
            <person name="Patil S."/>
            <person name="Piper J."/>
            <person name="Rajendiran N."/>
            <person name="Rittenhouse N.L."/>
            <person name="Younker T.P."/>
            <person name="Zhang J."/>
            <person name="Garlena R.A."/>
            <person name="Russell D.A."/>
            <person name="Pope W.H."/>
            <person name="Jacobs-Sera D."/>
            <person name="Hatfull G.F."/>
        </authorList>
    </citation>
    <scope>NUCLEOTIDE SEQUENCE [LARGE SCALE GENOMIC DNA]</scope>
</reference>
<keyword evidence="5" id="KW-1185">Reference proteome</keyword>
<dbReference type="Proteomes" id="UP000225965">
    <property type="component" value="Segment"/>
</dbReference>
<feature type="domain" description="Tyrosine specific protein phosphatases" evidence="3">
    <location>
        <begin position="94"/>
        <end position="158"/>
    </location>
</feature>
<evidence type="ECO:0000313" key="4">
    <source>
        <dbReference type="EMBL" id="APQ42216.1"/>
    </source>
</evidence>
<evidence type="ECO:0000256" key="2">
    <source>
        <dbReference type="ARBA" id="ARBA00022912"/>
    </source>
</evidence>
<evidence type="ECO:0000256" key="1">
    <source>
        <dbReference type="ARBA" id="ARBA00022801"/>
    </source>
</evidence>
<keyword evidence="2" id="KW-0904">Protein phosphatase</keyword>
<keyword evidence="1" id="KW-0378">Hydrolase</keyword>
<dbReference type="SUPFAM" id="SSF52799">
    <property type="entry name" value="(Phosphotyrosine protein) phosphatases II"/>
    <property type="match status" value="1"/>
</dbReference>
<dbReference type="PROSITE" id="PS00383">
    <property type="entry name" value="TYR_PHOSPHATASE_1"/>
    <property type="match status" value="1"/>
</dbReference>
<gene>
    <name evidence="4" type="primary">134</name>
    <name evidence="4" type="ORF">PBI_MRMAGOO_134</name>
</gene>
<dbReference type="InterPro" id="IPR029021">
    <property type="entry name" value="Prot-tyrosine_phosphatase-like"/>
</dbReference>